<evidence type="ECO:0000313" key="2">
    <source>
        <dbReference type="Proteomes" id="UP000199533"/>
    </source>
</evidence>
<accession>A0A1I4FJW6</accession>
<dbReference type="Proteomes" id="UP000199533">
    <property type="component" value="Unassembled WGS sequence"/>
</dbReference>
<keyword evidence="2" id="KW-1185">Reference proteome</keyword>
<dbReference type="AlphaFoldDB" id="A0A1I4FJW6"/>
<dbReference type="EMBL" id="FOSP01000038">
    <property type="protein sequence ID" value="SFL17749.1"/>
    <property type="molecule type" value="Genomic_DNA"/>
</dbReference>
<sequence>MEELEKLTPHQCTNGSKALGTAARQIGIVHRTINLAAGVRVVQGLSLQNVNAYYSRLKQWMRRFHGIATRYLANYLGWRRMIDQARNSLSPRAIVLAALGMHHDQQLRVA</sequence>
<protein>
    <recommendedName>
        <fullName evidence="3">ISXO2-like transposase domain-containing protein</fullName>
    </recommendedName>
</protein>
<reference evidence="2" key="1">
    <citation type="submission" date="2016-10" db="EMBL/GenBank/DDBJ databases">
        <authorList>
            <person name="Varghese N."/>
            <person name="Submissions S."/>
        </authorList>
    </citation>
    <scope>NUCLEOTIDE SEQUENCE [LARGE SCALE GENOMIC DNA]</scope>
    <source>
        <strain evidence="2">Nm69</strain>
    </source>
</reference>
<name>A0A1I4FJW6_9PROT</name>
<evidence type="ECO:0000313" key="1">
    <source>
        <dbReference type="EMBL" id="SFL17749.1"/>
    </source>
</evidence>
<gene>
    <name evidence="1" type="ORF">SAMN05216302_103820</name>
</gene>
<dbReference type="STRING" id="52441.SAMN05216302_103820"/>
<proteinExistence type="predicted"/>
<evidence type="ECO:0008006" key="3">
    <source>
        <dbReference type="Google" id="ProtNLM"/>
    </source>
</evidence>
<organism evidence="1 2">
    <name type="scientific">Nitrosomonas aestuarii</name>
    <dbReference type="NCBI Taxonomy" id="52441"/>
    <lineage>
        <taxon>Bacteria</taxon>
        <taxon>Pseudomonadati</taxon>
        <taxon>Pseudomonadota</taxon>
        <taxon>Betaproteobacteria</taxon>
        <taxon>Nitrosomonadales</taxon>
        <taxon>Nitrosomonadaceae</taxon>
        <taxon>Nitrosomonas</taxon>
    </lineage>
</organism>